<dbReference type="STRING" id="77586.A0A0D9XFC6"/>
<dbReference type="Proteomes" id="UP000032180">
    <property type="component" value="Chromosome 9"/>
</dbReference>
<keyword evidence="4" id="KW-1185">Reference proteome</keyword>
<dbReference type="SUPFAM" id="SSF81383">
    <property type="entry name" value="F-box domain"/>
    <property type="match status" value="1"/>
</dbReference>
<dbReference type="InterPro" id="IPR036047">
    <property type="entry name" value="F-box-like_dom_sf"/>
</dbReference>
<dbReference type="HOGENOM" id="CLU_010721_4_2_1"/>
<feature type="domain" description="At1g61320/AtMIF1 LRR" evidence="2">
    <location>
        <begin position="635"/>
        <end position="1004"/>
    </location>
</feature>
<reference evidence="3 4" key="1">
    <citation type="submission" date="2012-08" db="EMBL/GenBank/DDBJ databases">
        <title>Oryza genome evolution.</title>
        <authorList>
            <person name="Wing R.A."/>
        </authorList>
    </citation>
    <scope>NUCLEOTIDE SEQUENCE</scope>
</reference>
<sequence length="1011" mass="114870">MASPPTIDGPTDSVPKRKGSPCQQDDDSQDDKRIRSGVDLPEDIFWYIHALMPLRDAARAACVSRSFLQSWRCYPYLSFSKETIRLDNHEFTVDETTRDLISKTSHILHNHSGIGVKKLELVFFGCTNVDFSYFDSWLNKVVKPGIEKLTLILPRNSNAEYSFPCSLLSDGNENSIRYLNLSCCSIRPTVDIGCLRTLTTVHLSSMRITGFELECLLSNSLALESLTVIDCKEIVQLKIPCLLKRLHNLVVDQCEMLKVVENYAPNVTIFDFSGHPVPMLGFLQVKHLEISCLHQSSILCYALANLLSVAPNVESLGIYSHTEIVGTQTVSGKYLRLKYLQIVSLNRSPDFDYLSLVSFLDVCPSLQTFILHISDMRIPQGHMGHAWTVEDSAELRQMPGHRHDNLKKFEVAGFCYSKSLFELTWHILETTSSLNRVKLDTACNFPRCSSGRCISYYTEQIMEALNVFSAIKTYMMEKVPPTVKFNLVPPCTRCLARSPLGLGGIVDRGDLAPVMRFMSAKRQRHLQRCRRQIRRRELISSVAKTNRWPCQQNGSSQDDKGIRSGHDLEEEIIRHIHSLIPLRDAARVACVSHAFLRSWRCYPYLIFSKERLRLDKSAYSDDEITRNLISKVNRILQNHSGIGVKKLELIFLGCTSVDFSYFDNWLHKAVTPVIEELTLIPPENRNAIYRFPCSLLSDVNVNSIRYLHLSRCAIRSTIDLVTELECLLSNSPALECLRLLDCKEIVLFKIPCLLKRLHSLRVNSCEMLTVVESYAPNIATFDLSGHAVEVLGLDQVKNLEMTWYSSSILYYALTNLVSVAPNVEKLGITSRTEVINAQTVLGKFLHLKHLKIFSIEWSPNFDYLSLVSFLDASPLLETFKLHVGMGMQDSHMGHAWTVGDSAPLRQMPDHHHNSLKKFKVSNFCYWKSLVELTCHILETTSSLNHVKLDTACGYHRCSSVRCDPNRTEQQKQIMEAHNAFLTVKTYILGKVPSTVKFNLVQRCSRCRALIQ</sequence>
<proteinExistence type="predicted"/>
<dbReference type="InterPro" id="IPR053772">
    <property type="entry name" value="At1g61320/At1g61330-like"/>
</dbReference>
<dbReference type="EnsemblPlants" id="LPERR09G11710.1">
    <property type="protein sequence ID" value="LPERR09G11710.1"/>
    <property type="gene ID" value="LPERR09G11710"/>
</dbReference>
<evidence type="ECO:0000313" key="4">
    <source>
        <dbReference type="Proteomes" id="UP000032180"/>
    </source>
</evidence>
<organism evidence="3 4">
    <name type="scientific">Leersia perrieri</name>
    <dbReference type="NCBI Taxonomy" id="77586"/>
    <lineage>
        <taxon>Eukaryota</taxon>
        <taxon>Viridiplantae</taxon>
        <taxon>Streptophyta</taxon>
        <taxon>Embryophyta</taxon>
        <taxon>Tracheophyta</taxon>
        <taxon>Spermatophyta</taxon>
        <taxon>Magnoliopsida</taxon>
        <taxon>Liliopsida</taxon>
        <taxon>Poales</taxon>
        <taxon>Poaceae</taxon>
        <taxon>BOP clade</taxon>
        <taxon>Oryzoideae</taxon>
        <taxon>Oryzeae</taxon>
        <taxon>Oryzinae</taxon>
        <taxon>Leersia</taxon>
    </lineage>
</organism>
<dbReference type="SUPFAM" id="SSF52047">
    <property type="entry name" value="RNI-like"/>
    <property type="match status" value="2"/>
</dbReference>
<dbReference type="PANTHER" id="PTHR34145">
    <property type="entry name" value="OS02G0105600 PROTEIN"/>
    <property type="match status" value="1"/>
</dbReference>
<dbReference type="Gene3D" id="3.80.10.10">
    <property type="entry name" value="Ribonuclease Inhibitor"/>
    <property type="match status" value="2"/>
</dbReference>
<dbReference type="InterPro" id="IPR055357">
    <property type="entry name" value="LRR_At1g61320_AtMIF1"/>
</dbReference>
<protein>
    <recommendedName>
        <fullName evidence="2">At1g61320/AtMIF1 LRR domain-containing protein</fullName>
    </recommendedName>
</protein>
<evidence type="ECO:0000256" key="1">
    <source>
        <dbReference type="SAM" id="MobiDB-lite"/>
    </source>
</evidence>
<dbReference type="InterPro" id="IPR032675">
    <property type="entry name" value="LRR_dom_sf"/>
</dbReference>
<feature type="region of interest" description="Disordered" evidence="1">
    <location>
        <begin position="1"/>
        <end position="33"/>
    </location>
</feature>
<evidence type="ECO:0000313" key="3">
    <source>
        <dbReference type="EnsemblPlants" id="LPERR09G11710.1"/>
    </source>
</evidence>
<dbReference type="PANTHER" id="PTHR34145:SF38">
    <property type="entry name" value="EXPRESSED PROTEIN"/>
    <property type="match status" value="1"/>
</dbReference>
<reference evidence="3" key="3">
    <citation type="submission" date="2015-04" db="UniProtKB">
        <authorList>
            <consortium name="EnsemblPlants"/>
        </authorList>
    </citation>
    <scope>IDENTIFICATION</scope>
</reference>
<name>A0A0D9XFC6_9ORYZ</name>
<dbReference type="AlphaFoldDB" id="A0A0D9XFC6"/>
<feature type="domain" description="At1g61320/AtMIF1 LRR" evidence="2">
    <location>
        <begin position="107"/>
        <end position="492"/>
    </location>
</feature>
<dbReference type="Gramene" id="LPERR09G11710.1">
    <property type="protein sequence ID" value="LPERR09G11710.1"/>
    <property type="gene ID" value="LPERR09G11710"/>
</dbReference>
<reference evidence="4" key="2">
    <citation type="submission" date="2013-12" db="EMBL/GenBank/DDBJ databases">
        <authorList>
            <person name="Yu Y."/>
            <person name="Lee S."/>
            <person name="de Baynast K."/>
            <person name="Wissotski M."/>
            <person name="Liu L."/>
            <person name="Talag J."/>
            <person name="Goicoechea J."/>
            <person name="Angelova A."/>
            <person name="Jetty R."/>
            <person name="Kudrna D."/>
            <person name="Golser W."/>
            <person name="Rivera L."/>
            <person name="Zhang J."/>
            <person name="Wing R."/>
        </authorList>
    </citation>
    <scope>NUCLEOTIDE SEQUENCE</scope>
</reference>
<dbReference type="Pfam" id="PF23622">
    <property type="entry name" value="LRR_At1g61320_AtMIF1"/>
    <property type="match status" value="2"/>
</dbReference>
<accession>A0A0D9XFC6</accession>
<evidence type="ECO:0000259" key="2">
    <source>
        <dbReference type="Pfam" id="PF23622"/>
    </source>
</evidence>